<evidence type="ECO:0000256" key="2">
    <source>
        <dbReference type="ARBA" id="ARBA00023125"/>
    </source>
</evidence>
<dbReference type="Pfam" id="PF13377">
    <property type="entry name" value="Peripla_BP_3"/>
    <property type="match status" value="1"/>
</dbReference>
<evidence type="ECO:0000313" key="5">
    <source>
        <dbReference type="EMBL" id="CUQ09594.1"/>
    </source>
</evidence>
<dbReference type="SMART" id="SM00354">
    <property type="entry name" value="HTH_LACI"/>
    <property type="match status" value="1"/>
</dbReference>
<dbReference type="PANTHER" id="PTHR30146:SF109">
    <property type="entry name" value="HTH-TYPE TRANSCRIPTIONAL REGULATOR GALS"/>
    <property type="match status" value="1"/>
</dbReference>
<protein>
    <submittedName>
        <fullName evidence="5">Catabolite control protein</fullName>
    </submittedName>
</protein>
<dbReference type="SUPFAM" id="SSF53822">
    <property type="entry name" value="Periplasmic binding protein-like I"/>
    <property type="match status" value="1"/>
</dbReference>
<organism evidence="5 6">
    <name type="scientific">Anaerotruncus colihominis</name>
    <dbReference type="NCBI Taxonomy" id="169435"/>
    <lineage>
        <taxon>Bacteria</taxon>
        <taxon>Bacillati</taxon>
        <taxon>Bacillota</taxon>
        <taxon>Clostridia</taxon>
        <taxon>Eubacteriales</taxon>
        <taxon>Oscillospiraceae</taxon>
        <taxon>Anaerotruncus</taxon>
    </lineage>
</organism>
<sequence length="337" mass="36408">MNVREIAKLANVSIATVSRVINRPEVVQPETRAHVLSVMRAHNYNPAARGAAARTGSICLLAEHAGDYLIQRLLFGVESVAARRDCSVYLCGTGGRPEDELLRAAIGQRFDGLIICSSSLGAESAARLVNAHMPFVLAERCPAAAHFNACYVNFEEGAYRMARHLLELGRKRLWLLTNEHRPNVAASMQEGLLRAQRAAGLEPDGGRVLRASENGVHAGYEAALEVLAGSLPDAIFAASDELAFGFMKALLEHEVGVPDEIAVTGFTDSPTAGIVTPELTTVEQPTHRLGMVAARMLFDMIDGIPAADTTPQEIVLLPKLKIRASCGNRRHINTLFE</sequence>
<name>A0A174THT5_9FIRM</name>
<accession>A0A174THT5</accession>
<feature type="domain" description="HTH lacI-type" evidence="4">
    <location>
        <begin position="1"/>
        <end position="55"/>
    </location>
</feature>
<dbReference type="GO" id="GO:0000976">
    <property type="term" value="F:transcription cis-regulatory region binding"/>
    <property type="evidence" value="ECO:0007669"/>
    <property type="project" value="TreeGrafter"/>
</dbReference>
<dbReference type="PROSITE" id="PS50932">
    <property type="entry name" value="HTH_LACI_2"/>
    <property type="match status" value="1"/>
</dbReference>
<dbReference type="PANTHER" id="PTHR30146">
    <property type="entry name" value="LACI-RELATED TRANSCRIPTIONAL REPRESSOR"/>
    <property type="match status" value="1"/>
</dbReference>
<dbReference type="RefSeq" id="WP_006874601.1">
    <property type="nucleotide sequence ID" value="NZ_CABIWA010000032.1"/>
</dbReference>
<dbReference type="PROSITE" id="PS00356">
    <property type="entry name" value="HTH_LACI_1"/>
    <property type="match status" value="1"/>
</dbReference>
<proteinExistence type="predicted"/>
<dbReference type="InterPro" id="IPR028082">
    <property type="entry name" value="Peripla_BP_I"/>
</dbReference>
<keyword evidence="2" id="KW-0238">DNA-binding</keyword>
<dbReference type="EMBL" id="CZBE01000026">
    <property type="protein sequence ID" value="CUQ09594.1"/>
    <property type="molecule type" value="Genomic_DNA"/>
</dbReference>
<dbReference type="OrthoDB" id="9775849at2"/>
<evidence type="ECO:0000259" key="4">
    <source>
        <dbReference type="PROSITE" id="PS50932"/>
    </source>
</evidence>
<dbReference type="Gene3D" id="1.10.260.40">
    <property type="entry name" value="lambda repressor-like DNA-binding domains"/>
    <property type="match status" value="1"/>
</dbReference>
<reference evidence="5 6" key="1">
    <citation type="submission" date="2015-09" db="EMBL/GenBank/DDBJ databases">
        <authorList>
            <consortium name="Pathogen Informatics"/>
        </authorList>
    </citation>
    <scope>NUCLEOTIDE SEQUENCE [LARGE SCALE GENOMIC DNA]</scope>
    <source>
        <strain evidence="5 6">2789STDY5834939</strain>
    </source>
</reference>
<dbReference type="CDD" id="cd01392">
    <property type="entry name" value="HTH_LacI"/>
    <property type="match status" value="1"/>
</dbReference>
<evidence type="ECO:0000256" key="1">
    <source>
        <dbReference type="ARBA" id="ARBA00023015"/>
    </source>
</evidence>
<dbReference type="GO" id="GO:0003700">
    <property type="term" value="F:DNA-binding transcription factor activity"/>
    <property type="evidence" value="ECO:0007669"/>
    <property type="project" value="TreeGrafter"/>
</dbReference>
<dbReference type="Proteomes" id="UP000095765">
    <property type="component" value="Unassembled WGS sequence"/>
</dbReference>
<dbReference type="CDD" id="cd06267">
    <property type="entry name" value="PBP1_LacI_sugar_binding-like"/>
    <property type="match status" value="1"/>
</dbReference>
<keyword evidence="1" id="KW-0805">Transcription regulation</keyword>
<dbReference type="Gene3D" id="3.40.50.2300">
    <property type="match status" value="2"/>
</dbReference>
<dbReference type="SUPFAM" id="SSF47413">
    <property type="entry name" value="lambda repressor-like DNA-binding domains"/>
    <property type="match status" value="1"/>
</dbReference>
<dbReference type="InterPro" id="IPR000843">
    <property type="entry name" value="HTH_LacI"/>
</dbReference>
<gene>
    <name evidence="5" type="primary">ccpA_6</name>
    <name evidence="5" type="ORF">ERS852551_03087</name>
</gene>
<dbReference type="AlphaFoldDB" id="A0A174THT5"/>
<dbReference type="InterPro" id="IPR010982">
    <property type="entry name" value="Lambda_DNA-bd_dom_sf"/>
</dbReference>
<evidence type="ECO:0000313" key="6">
    <source>
        <dbReference type="Proteomes" id="UP000095765"/>
    </source>
</evidence>
<dbReference type="Pfam" id="PF00356">
    <property type="entry name" value="LacI"/>
    <property type="match status" value="1"/>
</dbReference>
<evidence type="ECO:0000256" key="3">
    <source>
        <dbReference type="ARBA" id="ARBA00023163"/>
    </source>
</evidence>
<dbReference type="InterPro" id="IPR046335">
    <property type="entry name" value="LacI/GalR-like_sensor"/>
</dbReference>
<keyword evidence="3" id="KW-0804">Transcription</keyword>